<sequence length="321" mass="37609">MPVNYTMAMPGISSNKVSNIFNTQEILNKYKLFWQYPAITEKTFFNQNKNNPNFLGLPWATIFDKKYSLQVIYNIIKPYVNPNKIYYTCCQHIIFRCFIPLWKLLNIRTVYAPHKVKGEDVLDGIIIKPCPLYAVNIENTEFNNEFVGLDLLNVERKVLYNFIGGFQQGYMSEIRPNIFRMQHAENTIIKYTGDWHFNKLVYDPKQTHKLELNLNEEHINKTKYYNQLLIQSRYTLAPSGSGPNSIRFWEALAAGSIPVLLADTLELPNHPLWNDAIIFLKESEINSLPEKLNEISHDREKQMRANCLKIYKDLKDNFINN</sequence>
<evidence type="ECO:0000313" key="2">
    <source>
        <dbReference type="EMBL" id="QHS84383.1"/>
    </source>
</evidence>
<reference evidence="2" key="1">
    <citation type="journal article" date="2020" name="Nature">
        <title>Giant virus diversity and host interactions through global metagenomics.</title>
        <authorList>
            <person name="Schulz F."/>
            <person name="Roux S."/>
            <person name="Paez-Espino D."/>
            <person name="Jungbluth S."/>
            <person name="Walsh D.A."/>
            <person name="Denef V.J."/>
            <person name="McMahon K.D."/>
            <person name="Konstantinidis K.T."/>
            <person name="Eloe-Fadrosh E.A."/>
            <person name="Kyrpides N.C."/>
            <person name="Woyke T."/>
        </authorList>
    </citation>
    <scope>NUCLEOTIDE SEQUENCE</scope>
    <source>
        <strain evidence="2">GVMAG-S-ERX556022-25</strain>
    </source>
</reference>
<dbReference type="InterPro" id="IPR040911">
    <property type="entry name" value="Exostosin_GT47"/>
</dbReference>
<accession>A0A6C0AY30</accession>
<dbReference type="InterPro" id="IPR004263">
    <property type="entry name" value="Exostosin"/>
</dbReference>
<dbReference type="AlphaFoldDB" id="A0A6C0AY30"/>
<protein>
    <recommendedName>
        <fullName evidence="1">Exostosin GT47 domain-containing protein</fullName>
    </recommendedName>
</protein>
<organism evidence="2">
    <name type="scientific">viral metagenome</name>
    <dbReference type="NCBI Taxonomy" id="1070528"/>
    <lineage>
        <taxon>unclassified sequences</taxon>
        <taxon>metagenomes</taxon>
        <taxon>organismal metagenomes</taxon>
    </lineage>
</organism>
<dbReference type="GO" id="GO:0016757">
    <property type="term" value="F:glycosyltransferase activity"/>
    <property type="evidence" value="ECO:0007669"/>
    <property type="project" value="InterPro"/>
</dbReference>
<evidence type="ECO:0000259" key="1">
    <source>
        <dbReference type="Pfam" id="PF03016"/>
    </source>
</evidence>
<dbReference type="EMBL" id="MN738808">
    <property type="protein sequence ID" value="QHS84383.1"/>
    <property type="molecule type" value="Genomic_DNA"/>
</dbReference>
<feature type="domain" description="Exostosin GT47" evidence="1">
    <location>
        <begin position="152"/>
        <end position="293"/>
    </location>
</feature>
<proteinExistence type="predicted"/>
<name>A0A6C0AY30_9ZZZZ</name>
<dbReference type="PANTHER" id="PTHR11062">
    <property type="entry name" value="EXOSTOSIN HEPARAN SULFATE GLYCOSYLTRANSFERASE -RELATED"/>
    <property type="match status" value="1"/>
</dbReference>
<dbReference type="Pfam" id="PF03016">
    <property type="entry name" value="Exostosin_GT47"/>
    <property type="match status" value="1"/>
</dbReference>